<dbReference type="EMBL" id="CAJNNV010029988">
    <property type="protein sequence ID" value="CAE8630955.1"/>
    <property type="molecule type" value="Genomic_DNA"/>
</dbReference>
<organism evidence="1 2">
    <name type="scientific">Polarella glacialis</name>
    <name type="common">Dinoflagellate</name>
    <dbReference type="NCBI Taxonomy" id="89957"/>
    <lineage>
        <taxon>Eukaryota</taxon>
        <taxon>Sar</taxon>
        <taxon>Alveolata</taxon>
        <taxon>Dinophyceae</taxon>
        <taxon>Suessiales</taxon>
        <taxon>Suessiaceae</taxon>
        <taxon>Polarella</taxon>
    </lineage>
</organism>
<gene>
    <name evidence="1" type="ORF">PGLA1383_LOCUS47120</name>
</gene>
<protein>
    <submittedName>
        <fullName evidence="1">Uncharacterized protein</fullName>
    </submittedName>
</protein>
<dbReference type="Proteomes" id="UP000654075">
    <property type="component" value="Unassembled WGS sequence"/>
</dbReference>
<evidence type="ECO:0000313" key="2">
    <source>
        <dbReference type="Proteomes" id="UP000654075"/>
    </source>
</evidence>
<reference evidence="1" key="1">
    <citation type="submission" date="2021-02" db="EMBL/GenBank/DDBJ databases">
        <authorList>
            <person name="Dougan E. K."/>
            <person name="Rhodes N."/>
            <person name="Thang M."/>
            <person name="Chan C."/>
        </authorList>
    </citation>
    <scope>NUCLEOTIDE SEQUENCE</scope>
</reference>
<sequence>MAGNNETHCPHAAQEPTGPCATEVLKCFNCSLYASTCSETSGYTAYSSCSETVAANPMGMACRIYHLGVAAMACNAETHCPHATQDAESPCATKVL</sequence>
<name>A0A813GZZ2_POLGL</name>
<evidence type="ECO:0000313" key="1">
    <source>
        <dbReference type="EMBL" id="CAE8630955.1"/>
    </source>
</evidence>
<keyword evidence="2" id="KW-1185">Reference proteome</keyword>
<comment type="caution">
    <text evidence="1">The sequence shown here is derived from an EMBL/GenBank/DDBJ whole genome shotgun (WGS) entry which is preliminary data.</text>
</comment>
<accession>A0A813GZZ2</accession>
<dbReference type="AlphaFoldDB" id="A0A813GZZ2"/>
<proteinExistence type="predicted"/>